<name>A0AAD7WF42_9TELE</name>
<evidence type="ECO:0000313" key="2">
    <source>
        <dbReference type="EMBL" id="KAJ8394722.1"/>
    </source>
</evidence>
<sequence>MLWDEVKRKLASLRRAERICKRRKRKEKERANFFKNPFKHARQLLEDKKSGKLEVTKEKLEQHIRGQYSNPARNNSFQGMSPVLPHQPPSSTSCSPSSAKSERLSKRQAFEIILIGARQMVGRIKLQSGQRLPPLKSYMDDITNILQTAACRMRLLKRLDELVSWARMKIKPSKSRSLSLRKGVKNDNTIFVAGLFGRNILQLPLQSISLGSKQGKTRLVQELRESTDQLVRCADAQVRTGRKWKAQVEVDQAISRLQHLEVVGRVQAGRTGLGWGEALRFWSKANRKERKEMVVSEVTKIEEERYKI</sequence>
<dbReference type="EMBL" id="JAINUG010000123">
    <property type="protein sequence ID" value="KAJ8394722.1"/>
    <property type="molecule type" value="Genomic_DNA"/>
</dbReference>
<evidence type="ECO:0000313" key="3">
    <source>
        <dbReference type="Proteomes" id="UP001221898"/>
    </source>
</evidence>
<accession>A0AAD7WF42</accession>
<evidence type="ECO:0000256" key="1">
    <source>
        <dbReference type="SAM" id="MobiDB-lite"/>
    </source>
</evidence>
<dbReference type="Proteomes" id="UP001221898">
    <property type="component" value="Unassembled WGS sequence"/>
</dbReference>
<keyword evidence="3" id="KW-1185">Reference proteome</keyword>
<dbReference type="AlphaFoldDB" id="A0AAD7WF42"/>
<comment type="caution">
    <text evidence="2">The sequence shown here is derived from an EMBL/GenBank/DDBJ whole genome shotgun (WGS) entry which is preliminary data.</text>
</comment>
<proteinExistence type="predicted"/>
<organism evidence="2 3">
    <name type="scientific">Aldrovandia affinis</name>
    <dbReference type="NCBI Taxonomy" id="143900"/>
    <lineage>
        <taxon>Eukaryota</taxon>
        <taxon>Metazoa</taxon>
        <taxon>Chordata</taxon>
        <taxon>Craniata</taxon>
        <taxon>Vertebrata</taxon>
        <taxon>Euteleostomi</taxon>
        <taxon>Actinopterygii</taxon>
        <taxon>Neopterygii</taxon>
        <taxon>Teleostei</taxon>
        <taxon>Notacanthiformes</taxon>
        <taxon>Halosauridae</taxon>
        <taxon>Aldrovandia</taxon>
    </lineage>
</organism>
<feature type="compositionally biased region" description="Polar residues" evidence="1">
    <location>
        <begin position="67"/>
        <end position="79"/>
    </location>
</feature>
<gene>
    <name evidence="2" type="ORF">AAFF_G00043220</name>
</gene>
<feature type="compositionally biased region" description="Low complexity" evidence="1">
    <location>
        <begin position="89"/>
        <end position="99"/>
    </location>
</feature>
<feature type="region of interest" description="Disordered" evidence="1">
    <location>
        <begin position="64"/>
        <end position="102"/>
    </location>
</feature>
<reference evidence="2" key="1">
    <citation type="journal article" date="2023" name="Science">
        <title>Genome structures resolve the early diversification of teleost fishes.</title>
        <authorList>
            <person name="Parey E."/>
            <person name="Louis A."/>
            <person name="Montfort J."/>
            <person name="Bouchez O."/>
            <person name="Roques C."/>
            <person name="Iampietro C."/>
            <person name="Lluch J."/>
            <person name="Castinel A."/>
            <person name="Donnadieu C."/>
            <person name="Desvignes T."/>
            <person name="Floi Bucao C."/>
            <person name="Jouanno E."/>
            <person name="Wen M."/>
            <person name="Mejri S."/>
            <person name="Dirks R."/>
            <person name="Jansen H."/>
            <person name="Henkel C."/>
            <person name="Chen W.J."/>
            <person name="Zahm M."/>
            <person name="Cabau C."/>
            <person name="Klopp C."/>
            <person name="Thompson A.W."/>
            <person name="Robinson-Rechavi M."/>
            <person name="Braasch I."/>
            <person name="Lecointre G."/>
            <person name="Bobe J."/>
            <person name="Postlethwait J.H."/>
            <person name="Berthelot C."/>
            <person name="Roest Crollius H."/>
            <person name="Guiguen Y."/>
        </authorList>
    </citation>
    <scope>NUCLEOTIDE SEQUENCE</scope>
    <source>
        <strain evidence="2">NC1722</strain>
    </source>
</reference>
<protein>
    <submittedName>
        <fullName evidence="2">Uncharacterized protein</fullName>
    </submittedName>
</protein>